<evidence type="ECO:0000313" key="1">
    <source>
        <dbReference type="EMBL" id="PCI76974.1"/>
    </source>
</evidence>
<protein>
    <submittedName>
        <fullName evidence="1">Uncharacterized protein</fullName>
    </submittedName>
</protein>
<accession>A0A2A4X388</accession>
<reference evidence="2" key="1">
    <citation type="submission" date="2017-08" db="EMBL/GenBank/DDBJ databases">
        <title>A dynamic microbial community with high functional redundancy inhabits the cold, oxic subseafloor aquifer.</title>
        <authorList>
            <person name="Tully B.J."/>
            <person name="Wheat C.G."/>
            <person name="Glazer B.T."/>
            <person name="Huber J.A."/>
        </authorList>
    </citation>
    <scope>NUCLEOTIDE SEQUENCE [LARGE SCALE GENOMIC DNA]</scope>
</reference>
<comment type="caution">
    <text evidence="1">The sequence shown here is derived from an EMBL/GenBank/DDBJ whole genome shotgun (WGS) entry which is preliminary data.</text>
</comment>
<evidence type="ECO:0000313" key="2">
    <source>
        <dbReference type="Proteomes" id="UP000218767"/>
    </source>
</evidence>
<organism evidence="1 2">
    <name type="scientific">SAR86 cluster bacterium</name>
    <dbReference type="NCBI Taxonomy" id="2030880"/>
    <lineage>
        <taxon>Bacteria</taxon>
        <taxon>Pseudomonadati</taxon>
        <taxon>Pseudomonadota</taxon>
        <taxon>Gammaproteobacteria</taxon>
        <taxon>SAR86 cluster</taxon>
    </lineage>
</organism>
<dbReference type="Proteomes" id="UP000218767">
    <property type="component" value="Unassembled WGS sequence"/>
</dbReference>
<sequence length="259" mass="28506">MEGWYANEDGSVTVSFGYHNRNTEDVTVPLGENNRIEPAQLDGMQPDIYFSGRHPGVFAVTLPVSMQGESVWWHIKTGNLEELKVPGERGSNAYELDRNPRPQGSVQPFIWFENESRGSGPEGVVAVNTKTISVGAALTLEVETEDPSVRDPSNPLFAKPLDSRVIWYKHQGPGEVSFTEHASTPFITAPARSTRGMIPAAPSRVAVPAGKGPARVMATFSEPGEYMIRARLDNWNSSDSDGLDQCCWSNAYQRVRVIQ</sequence>
<gene>
    <name evidence="1" type="ORF">COB20_09185</name>
</gene>
<name>A0A2A4X388_9GAMM</name>
<dbReference type="AlphaFoldDB" id="A0A2A4X388"/>
<dbReference type="EMBL" id="NVUL01000050">
    <property type="protein sequence ID" value="PCI76974.1"/>
    <property type="molecule type" value="Genomic_DNA"/>
</dbReference>
<proteinExistence type="predicted"/>